<protein>
    <submittedName>
        <fullName evidence="1">Uncharacterized protein</fullName>
    </submittedName>
</protein>
<gene>
    <name evidence="1" type="ordered locus">Cphy_1989</name>
</gene>
<dbReference type="STRING" id="357809.Cphy_1989"/>
<dbReference type="AlphaFoldDB" id="A9KHS2"/>
<name>A9KHS2_LACP7</name>
<dbReference type="EMBL" id="CP000885">
    <property type="protein sequence ID" value="ABX42357.1"/>
    <property type="molecule type" value="Genomic_DNA"/>
</dbReference>
<evidence type="ECO:0000313" key="1">
    <source>
        <dbReference type="EMBL" id="ABX42357.1"/>
    </source>
</evidence>
<organism evidence="1 2">
    <name type="scientific">Lachnoclostridium phytofermentans (strain ATCC 700394 / DSM 18823 / ISDg)</name>
    <name type="common">Clostridium phytofermentans</name>
    <dbReference type="NCBI Taxonomy" id="357809"/>
    <lineage>
        <taxon>Bacteria</taxon>
        <taxon>Bacillati</taxon>
        <taxon>Bacillota</taxon>
        <taxon>Clostridia</taxon>
        <taxon>Lachnospirales</taxon>
        <taxon>Lachnospiraceae</taxon>
    </lineage>
</organism>
<dbReference type="RefSeq" id="WP_012200011.1">
    <property type="nucleotide sequence ID" value="NC_010001.1"/>
</dbReference>
<dbReference type="Proteomes" id="UP000000370">
    <property type="component" value="Chromosome"/>
</dbReference>
<evidence type="ECO:0000313" key="2">
    <source>
        <dbReference type="Proteomes" id="UP000000370"/>
    </source>
</evidence>
<sequence>MINCYSKKTKVEDVTNKNILNLEEMDRVRLGIASGEIKDYHEVTEQYGPISMYDSGIEHGHYRITIEHYDSNTDYGDLSTFQFFVIVTYENGERKMIFQC</sequence>
<keyword evidence="2" id="KW-1185">Reference proteome</keyword>
<dbReference type="KEGG" id="cpy:Cphy_1989"/>
<accession>A9KHS2</accession>
<reference evidence="2" key="1">
    <citation type="submission" date="2007-11" db="EMBL/GenBank/DDBJ databases">
        <title>Complete genome sequence of Clostridium phytofermentans ISDg.</title>
        <authorList>
            <person name="Leschine S.B."/>
            <person name="Warnick T.A."/>
            <person name="Blanchard J.L."/>
            <person name="Schnell D.J."/>
            <person name="Petit E.L."/>
            <person name="LaTouf W.G."/>
            <person name="Copeland A."/>
            <person name="Lucas S."/>
            <person name="Lapidus A."/>
            <person name="Barry K."/>
            <person name="Glavina del Rio T."/>
            <person name="Dalin E."/>
            <person name="Tice H."/>
            <person name="Pitluck S."/>
            <person name="Kiss H."/>
            <person name="Brettin T."/>
            <person name="Bruce D."/>
            <person name="Detter J.C."/>
            <person name="Han C."/>
            <person name="Kuske C."/>
            <person name="Schmutz J."/>
            <person name="Larimer F."/>
            <person name="Land M."/>
            <person name="Hauser L."/>
            <person name="Kyrpides N."/>
            <person name="Kim E.A."/>
            <person name="Richardson P."/>
        </authorList>
    </citation>
    <scope>NUCLEOTIDE SEQUENCE [LARGE SCALE GENOMIC DNA]</scope>
    <source>
        <strain evidence="2">ATCC 700394 / DSM 18823 / ISDg</strain>
    </source>
</reference>
<proteinExistence type="predicted"/>
<dbReference type="HOGENOM" id="CLU_2300936_0_0_9"/>